<evidence type="ECO:0000256" key="10">
    <source>
        <dbReference type="PIRNR" id="PIRNR006609"/>
    </source>
</evidence>
<dbReference type="Proteomes" id="UP000887229">
    <property type="component" value="Unassembled WGS sequence"/>
</dbReference>
<dbReference type="InterPro" id="IPR010920">
    <property type="entry name" value="LSM_dom_sf"/>
</dbReference>
<keyword evidence="3 10" id="KW-0507">mRNA processing</keyword>
<dbReference type="CDD" id="cd01722">
    <property type="entry name" value="Sm_F"/>
    <property type="match status" value="1"/>
</dbReference>
<evidence type="ECO:0000256" key="3">
    <source>
        <dbReference type="ARBA" id="ARBA00022664"/>
    </source>
</evidence>
<keyword evidence="13" id="KW-1185">Reference proteome</keyword>
<dbReference type="PANTHER" id="PTHR11021">
    <property type="entry name" value="SMALL NUCLEAR RIBONUCLEOPROTEIN F SNRNP-F"/>
    <property type="match status" value="1"/>
</dbReference>
<reference evidence="12" key="1">
    <citation type="journal article" date="2021" name="IMA Fungus">
        <title>Genomic characterization of three marine fungi, including Emericellopsis atlantica sp. nov. with signatures of a generalist lifestyle and marine biomass degradation.</title>
        <authorList>
            <person name="Hagestad O.C."/>
            <person name="Hou L."/>
            <person name="Andersen J.H."/>
            <person name="Hansen E.H."/>
            <person name="Altermark B."/>
            <person name="Li C."/>
            <person name="Kuhnert E."/>
            <person name="Cox R.J."/>
            <person name="Crous P.W."/>
            <person name="Spatafora J.W."/>
            <person name="Lail K."/>
            <person name="Amirebrahimi M."/>
            <person name="Lipzen A."/>
            <person name="Pangilinan J."/>
            <person name="Andreopoulos W."/>
            <person name="Hayes R.D."/>
            <person name="Ng V."/>
            <person name="Grigoriev I.V."/>
            <person name="Jackson S.A."/>
            <person name="Sutton T.D.S."/>
            <person name="Dobson A.D.W."/>
            <person name="Rama T."/>
        </authorList>
    </citation>
    <scope>NUCLEOTIDE SEQUENCE</scope>
    <source>
        <strain evidence="12">TS7</strain>
    </source>
</reference>
<dbReference type="Gene3D" id="2.30.30.100">
    <property type="match status" value="1"/>
</dbReference>
<dbReference type="PIRSF" id="PIRSF006609">
    <property type="entry name" value="snRNP_SmF"/>
    <property type="match status" value="1"/>
</dbReference>
<evidence type="ECO:0000313" key="12">
    <source>
        <dbReference type="EMBL" id="KAG9258239.1"/>
    </source>
</evidence>
<evidence type="ECO:0000256" key="9">
    <source>
        <dbReference type="ARBA" id="ARBA00030144"/>
    </source>
</evidence>
<dbReference type="PROSITE" id="PS52002">
    <property type="entry name" value="SM"/>
    <property type="match status" value="1"/>
</dbReference>
<dbReference type="InterPro" id="IPR016487">
    <property type="entry name" value="Lsm6/sSmF"/>
</dbReference>
<comment type="similarity">
    <text evidence="2 10">Belongs to the snRNP Sm proteins family. SmF/LSm6 subfamily.</text>
</comment>
<dbReference type="InterPro" id="IPR047575">
    <property type="entry name" value="Sm"/>
</dbReference>
<keyword evidence="8 10" id="KW-0687">Ribonucleoprotein</keyword>
<dbReference type="RefSeq" id="XP_046122163.1">
    <property type="nucleotide sequence ID" value="XM_046264622.1"/>
</dbReference>
<dbReference type="GO" id="GO:0005685">
    <property type="term" value="C:U1 snRNP"/>
    <property type="evidence" value="ECO:0007669"/>
    <property type="project" value="TreeGrafter"/>
</dbReference>
<evidence type="ECO:0000256" key="1">
    <source>
        <dbReference type="ARBA" id="ARBA00004123"/>
    </source>
</evidence>
<comment type="subcellular location">
    <subcellularLocation>
        <location evidence="1 10">Nucleus</location>
    </subcellularLocation>
</comment>
<dbReference type="AlphaFoldDB" id="A0A9P8CSM0"/>
<dbReference type="Pfam" id="PF01423">
    <property type="entry name" value="LSM"/>
    <property type="match status" value="1"/>
</dbReference>
<evidence type="ECO:0000259" key="11">
    <source>
        <dbReference type="PROSITE" id="PS52002"/>
    </source>
</evidence>
<gene>
    <name evidence="12" type="ORF">F5Z01DRAFT_670886</name>
</gene>
<evidence type="ECO:0000256" key="8">
    <source>
        <dbReference type="ARBA" id="ARBA00023274"/>
    </source>
</evidence>
<evidence type="ECO:0000256" key="7">
    <source>
        <dbReference type="ARBA" id="ARBA00023242"/>
    </source>
</evidence>
<dbReference type="GeneID" id="70295525"/>
<keyword evidence="6 10" id="KW-0508">mRNA splicing</keyword>
<evidence type="ECO:0000256" key="6">
    <source>
        <dbReference type="ARBA" id="ARBA00023187"/>
    </source>
</evidence>
<dbReference type="GO" id="GO:0000398">
    <property type="term" value="P:mRNA splicing, via spliceosome"/>
    <property type="evidence" value="ECO:0007669"/>
    <property type="project" value="InterPro"/>
</dbReference>
<keyword evidence="5 10" id="KW-0694">RNA-binding</keyword>
<dbReference type="InterPro" id="IPR034100">
    <property type="entry name" value="Sm_F"/>
</dbReference>
<dbReference type="GO" id="GO:0034715">
    <property type="term" value="C:pICln-Sm protein complex"/>
    <property type="evidence" value="ECO:0007669"/>
    <property type="project" value="TreeGrafter"/>
</dbReference>
<organism evidence="12 13">
    <name type="scientific">Emericellopsis atlantica</name>
    <dbReference type="NCBI Taxonomy" id="2614577"/>
    <lineage>
        <taxon>Eukaryota</taxon>
        <taxon>Fungi</taxon>
        <taxon>Dikarya</taxon>
        <taxon>Ascomycota</taxon>
        <taxon>Pezizomycotina</taxon>
        <taxon>Sordariomycetes</taxon>
        <taxon>Hypocreomycetidae</taxon>
        <taxon>Hypocreales</taxon>
        <taxon>Bionectriaceae</taxon>
        <taxon>Emericellopsis</taxon>
    </lineage>
</organism>
<dbReference type="OrthoDB" id="409625at2759"/>
<proteinExistence type="inferred from homology"/>
<keyword evidence="4 10" id="KW-0747">Spliceosome</keyword>
<evidence type="ECO:0000256" key="5">
    <source>
        <dbReference type="ARBA" id="ARBA00022884"/>
    </source>
</evidence>
<dbReference type="EMBL" id="MU251244">
    <property type="protein sequence ID" value="KAG9258239.1"/>
    <property type="molecule type" value="Genomic_DNA"/>
</dbReference>
<evidence type="ECO:0000256" key="2">
    <source>
        <dbReference type="ARBA" id="ARBA00007927"/>
    </source>
</evidence>
<dbReference type="GO" id="GO:0003723">
    <property type="term" value="F:RNA binding"/>
    <property type="evidence" value="ECO:0007669"/>
    <property type="project" value="UniProtKB-UniRule"/>
</dbReference>
<dbReference type="PANTHER" id="PTHR11021:SF0">
    <property type="entry name" value="SMALL NUCLEAR RIBONUCLEOPROTEIN F"/>
    <property type="match status" value="1"/>
</dbReference>
<name>A0A9P8CSM0_9HYPO</name>
<dbReference type="SMART" id="SM00651">
    <property type="entry name" value="Sm"/>
    <property type="match status" value="1"/>
</dbReference>
<accession>A0A9P8CSM0</accession>
<protein>
    <recommendedName>
        <fullName evidence="9">Sm protein F</fullName>
    </recommendedName>
</protein>
<sequence length="90" mass="10260">MSFNKLPLNPREMMQGLVGKDIVVRLKWGETEYKGNLVSLDSYLNLQLSNTVEYIKDKPTGELGQVLIRCNNVLWVRGGSKEDADTRMED</sequence>
<keyword evidence="7 10" id="KW-0539">Nucleus</keyword>
<dbReference type="SUPFAM" id="SSF50182">
    <property type="entry name" value="Sm-like ribonucleoproteins"/>
    <property type="match status" value="1"/>
</dbReference>
<evidence type="ECO:0000313" key="13">
    <source>
        <dbReference type="Proteomes" id="UP000887229"/>
    </source>
</evidence>
<evidence type="ECO:0000256" key="4">
    <source>
        <dbReference type="ARBA" id="ARBA00022728"/>
    </source>
</evidence>
<dbReference type="GO" id="GO:0071013">
    <property type="term" value="C:catalytic step 2 spliceosome"/>
    <property type="evidence" value="ECO:0007669"/>
    <property type="project" value="TreeGrafter"/>
</dbReference>
<comment type="caution">
    <text evidence="12">The sequence shown here is derived from an EMBL/GenBank/DDBJ whole genome shotgun (WGS) entry which is preliminary data.</text>
</comment>
<feature type="domain" description="Sm" evidence="11">
    <location>
        <begin position="9"/>
        <end position="82"/>
    </location>
</feature>
<dbReference type="InterPro" id="IPR001163">
    <property type="entry name" value="Sm_dom_euk/arc"/>
</dbReference>